<accession>F2J2C2</accession>
<name>F2J2C2_POLGS</name>
<reference evidence="3 4" key="1">
    <citation type="journal article" date="2011" name="J. Bacteriol.">
        <title>Complete genome sequence of Polymorphum gilvum SL003B-26A1T, a crude oil-degrading bacterium from oil-polluted saline soil.</title>
        <authorList>
            <person name="Li S.G."/>
            <person name="Tang Y.Q."/>
            <person name="Nie Y."/>
            <person name="Cai M."/>
            <person name="Wu X.L."/>
        </authorList>
    </citation>
    <scope>NUCLEOTIDE SEQUENCE [LARGE SCALE GENOMIC DNA]</scope>
    <source>
        <strain evidence="4">LMG 25793 / CGMCC 1.9160 / SL003B-26A1</strain>
    </source>
</reference>
<dbReference type="OrthoDB" id="9788221at2"/>
<dbReference type="STRING" id="991905.SL003B_1390"/>
<comment type="similarity">
    <text evidence="1">Belongs to the PhzF family.</text>
</comment>
<dbReference type="GO" id="GO:0005737">
    <property type="term" value="C:cytoplasm"/>
    <property type="evidence" value="ECO:0007669"/>
    <property type="project" value="TreeGrafter"/>
</dbReference>
<dbReference type="InterPro" id="IPR003719">
    <property type="entry name" value="Phenazine_PhzF-like"/>
</dbReference>
<keyword evidence="4" id="KW-1185">Reference proteome</keyword>
<evidence type="ECO:0000313" key="3">
    <source>
        <dbReference type="EMBL" id="ADZ69818.1"/>
    </source>
</evidence>
<dbReference type="eggNOG" id="COG0384">
    <property type="taxonomic scope" value="Bacteria"/>
</dbReference>
<evidence type="ECO:0000313" key="4">
    <source>
        <dbReference type="Proteomes" id="UP000008130"/>
    </source>
</evidence>
<dbReference type="SUPFAM" id="SSF54506">
    <property type="entry name" value="Diaminopimelate epimerase-like"/>
    <property type="match status" value="1"/>
</dbReference>
<sequence length="303" mass="32368">MGRRYAVLDVFTSQPLAGNPLAVVLDAEGLDDGRMQAIAREFNLSETVFVLPAENPAHSACVRIFTPAAELPFAGHPTVGTAVLLATERFGQVDGEQDAMVVLEEIIGAVRCGVVLRENAAGFAEFDVPRLPRSIEPVADSDAIAAALGLEPSEIGFENHVPTSWEVGVPFHYVPVRDLEVIARAAPVPALWARAFGQGSHRHAYVYCRETRARDSAFHARMFAPDMGLVEDPATGAAAASFAGPVHRFDALPNGTHFLRLEQGFEMGRPSLIDLGIDVEGGALHAVRIGGQATVVARGELFV</sequence>
<dbReference type="PANTHER" id="PTHR13774">
    <property type="entry name" value="PHENAZINE BIOSYNTHESIS PROTEIN"/>
    <property type="match status" value="1"/>
</dbReference>
<dbReference type="KEGG" id="pgv:SL003B_1390"/>
<dbReference type="PATRIC" id="fig|991905.3.peg.1430"/>
<dbReference type="NCBIfam" id="TIGR00654">
    <property type="entry name" value="PhzF_family"/>
    <property type="match status" value="1"/>
</dbReference>
<dbReference type="Proteomes" id="UP000008130">
    <property type="component" value="Chromosome"/>
</dbReference>
<dbReference type="GO" id="GO:0016853">
    <property type="term" value="F:isomerase activity"/>
    <property type="evidence" value="ECO:0007669"/>
    <property type="project" value="TreeGrafter"/>
</dbReference>
<proteinExistence type="inferred from homology"/>
<dbReference type="RefSeq" id="WP_013652135.1">
    <property type="nucleotide sequence ID" value="NC_015259.1"/>
</dbReference>
<dbReference type="Pfam" id="PF02567">
    <property type="entry name" value="PhzC-PhzF"/>
    <property type="match status" value="1"/>
</dbReference>
<dbReference type="AlphaFoldDB" id="F2J2C2"/>
<protein>
    <submittedName>
        <fullName evidence="3">Phenazine biosynthesis protein PhzF family</fullName>
    </submittedName>
</protein>
<dbReference type="HOGENOM" id="CLU_048756_0_1_5"/>
<dbReference type="EMBL" id="CP002568">
    <property type="protein sequence ID" value="ADZ69818.1"/>
    <property type="molecule type" value="Genomic_DNA"/>
</dbReference>
<dbReference type="Gene3D" id="3.10.310.10">
    <property type="entry name" value="Diaminopimelate Epimerase, Chain A, domain 1"/>
    <property type="match status" value="2"/>
</dbReference>
<organism evidence="3 4">
    <name type="scientific">Polymorphum gilvum (strain LMG 25793 / CGMCC 1.9160 / SL003B-26A1)</name>
    <dbReference type="NCBI Taxonomy" id="991905"/>
    <lineage>
        <taxon>Bacteria</taxon>
        <taxon>Pseudomonadati</taxon>
        <taxon>Pseudomonadota</taxon>
        <taxon>Alphaproteobacteria</taxon>
        <taxon>Rhodobacterales</taxon>
        <taxon>Paracoccaceae</taxon>
        <taxon>Polymorphum</taxon>
    </lineage>
</organism>
<gene>
    <name evidence="3" type="ordered locus">SL003B_1390</name>
</gene>
<evidence type="ECO:0000256" key="1">
    <source>
        <dbReference type="ARBA" id="ARBA00008270"/>
    </source>
</evidence>
<feature type="active site" evidence="2">
    <location>
        <position position="46"/>
    </location>
</feature>
<dbReference type="PANTHER" id="PTHR13774:SF32">
    <property type="entry name" value="ANTISENSE-ENHANCING SEQUENCE 1"/>
    <property type="match status" value="1"/>
</dbReference>
<evidence type="ECO:0000256" key="2">
    <source>
        <dbReference type="PIRSR" id="PIRSR016184-1"/>
    </source>
</evidence>
<dbReference type="PIRSF" id="PIRSF016184">
    <property type="entry name" value="PhzC_PhzF"/>
    <property type="match status" value="1"/>
</dbReference>